<feature type="region of interest" description="Disordered" evidence="1">
    <location>
        <begin position="1"/>
        <end position="29"/>
    </location>
</feature>
<keyword evidence="2" id="KW-0472">Membrane</keyword>
<proteinExistence type="predicted"/>
<dbReference type="RefSeq" id="WP_227229830.1">
    <property type="nucleotide sequence ID" value="NZ_JAJCVJ010000002.1"/>
</dbReference>
<dbReference type="InterPro" id="IPR055768">
    <property type="entry name" value="DUF7344"/>
</dbReference>
<organism evidence="4 5">
    <name type="scientific">Salinirubrum litoreum</name>
    <dbReference type="NCBI Taxonomy" id="1126234"/>
    <lineage>
        <taxon>Archaea</taxon>
        <taxon>Methanobacteriati</taxon>
        <taxon>Methanobacteriota</taxon>
        <taxon>Stenosarchaea group</taxon>
        <taxon>Halobacteria</taxon>
        <taxon>Halobacteriales</taxon>
        <taxon>Haloferacaceae</taxon>
        <taxon>Salinirubrum</taxon>
    </lineage>
</organism>
<keyword evidence="2" id="KW-1133">Transmembrane helix</keyword>
<dbReference type="EMBL" id="JBHSKX010000002">
    <property type="protein sequence ID" value="MFC5367581.1"/>
    <property type="molecule type" value="Genomic_DNA"/>
</dbReference>
<dbReference type="Proteomes" id="UP001596201">
    <property type="component" value="Unassembled WGS sequence"/>
</dbReference>
<dbReference type="AlphaFoldDB" id="A0ABD5RC40"/>
<reference evidence="4 5" key="1">
    <citation type="journal article" date="2019" name="Int. J. Syst. Evol. Microbiol.">
        <title>The Global Catalogue of Microorganisms (GCM) 10K type strain sequencing project: providing services to taxonomists for standard genome sequencing and annotation.</title>
        <authorList>
            <consortium name="The Broad Institute Genomics Platform"/>
            <consortium name="The Broad Institute Genome Sequencing Center for Infectious Disease"/>
            <person name="Wu L."/>
            <person name="Ma J."/>
        </authorList>
    </citation>
    <scope>NUCLEOTIDE SEQUENCE [LARGE SCALE GENOMIC DNA]</scope>
    <source>
        <strain evidence="4 5">CGMCC 1.12237</strain>
    </source>
</reference>
<gene>
    <name evidence="4" type="ORF">ACFPJ5_11605</name>
</gene>
<sequence>MLPVPGPDEGERTTLSGRTLDDRPGFGGVSEADRRARIVSLVTERTGREHTVGDLAAAMVAWLDESNDGMTPTETEVHETLYEVDLPALERQGKLVFDPETGRVTVPGDDRRVVGAADDGVGARFPTSVRWLALVAATALGVGVAATGVGPLRPVHALVPVAGLLAATAVRVLRRR</sequence>
<feature type="domain" description="DUF7344" evidence="3">
    <location>
        <begin position="33"/>
        <end position="105"/>
    </location>
</feature>
<evidence type="ECO:0000313" key="4">
    <source>
        <dbReference type="EMBL" id="MFC5367581.1"/>
    </source>
</evidence>
<protein>
    <recommendedName>
        <fullName evidence="3">DUF7344 domain-containing protein</fullName>
    </recommendedName>
</protein>
<evidence type="ECO:0000313" key="5">
    <source>
        <dbReference type="Proteomes" id="UP001596201"/>
    </source>
</evidence>
<keyword evidence="2" id="KW-0812">Transmembrane</keyword>
<feature type="transmembrane region" description="Helical" evidence="2">
    <location>
        <begin position="155"/>
        <end position="173"/>
    </location>
</feature>
<name>A0ABD5RC40_9EURY</name>
<evidence type="ECO:0000259" key="3">
    <source>
        <dbReference type="Pfam" id="PF24035"/>
    </source>
</evidence>
<dbReference type="Pfam" id="PF24035">
    <property type="entry name" value="DUF7344"/>
    <property type="match status" value="1"/>
</dbReference>
<evidence type="ECO:0000256" key="2">
    <source>
        <dbReference type="SAM" id="Phobius"/>
    </source>
</evidence>
<comment type="caution">
    <text evidence="4">The sequence shown here is derived from an EMBL/GenBank/DDBJ whole genome shotgun (WGS) entry which is preliminary data.</text>
</comment>
<feature type="transmembrane region" description="Helical" evidence="2">
    <location>
        <begin position="131"/>
        <end position="149"/>
    </location>
</feature>
<keyword evidence="5" id="KW-1185">Reference proteome</keyword>
<evidence type="ECO:0000256" key="1">
    <source>
        <dbReference type="SAM" id="MobiDB-lite"/>
    </source>
</evidence>
<accession>A0ABD5RC40</accession>